<dbReference type="InterPro" id="IPR041667">
    <property type="entry name" value="Cupin_8"/>
</dbReference>
<dbReference type="GO" id="GO:0043565">
    <property type="term" value="F:sequence-specific DNA binding"/>
    <property type="evidence" value="ECO:0007669"/>
    <property type="project" value="TreeGrafter"/>
</dbReference>
<evidence type="ECO:0000313" key="2">
    <source>
        <dbReference type="EMBL" id="KAG2220613.1"/>
    </source>
</evidence>
<proteinExistence type="predicted"/>
<organism evidence="2 3">
    <name type="scientific">Circinella minor</name>
    <dbReference type="NCBI Taxonomy" id="1195481"/>
    <lineage>
        <taxon>Eukaryota</taxon>
        <taxon>Fungi</taxon>
        <taxon>Fungi incertae sedis</taxon>
        <taxon>Mucoromycota</taxon>
        <taxon>Mucoromycotina</taxon>
        <taxon>Mucoromycetes</taxon>
        <taxon>Mucorales</taxon>
        <taxon>Lichtheimiaceae</taxon>
        <taxon>Circinella</taxon>
    </lineage>
</organism>
<feature type="domain" description="JmjC" evidence="1">
    <location>
        <begin position="131"/>
        <end position="286"/>
    </location>
</feature>
<dbReference type="GO" id="GO:0005737">
    <property type="term" value="C:cytoplasm"/>
    <property type="evidence" value="ECO:0007669"/>
    <property type="project" value="TreeGrafter"/>
</dbReference>
<gene>
    <name evidence="2" type="ORF">INT45_002635</name>
</gene>
<dbReference type="PANTHER" id="PTHR12480">
    <property type="entry name" value="ARGININE DEMETHYLASE AND LYSYL-HYDROXYLASE JMJD"/>
    <property type="match status" value="1"/>
</dbReference>
<dbReference type="AlphaFoldDB" id="A0A8H7VL83"/>
<protein>
    <recommendedName>
        <fullName evidence="1">JmjC domain-containing protein</fullName>
    </recommendedName>
</protein>
<dbReference type="SUPFAM" id="SSF51197">
    <property type="entry name" value="Clavaminate synthase-like"/>
    <property type="match status" value="1"/>
</dbReference>
<dbReference type="Pfam" id="PF13621">
    <property type="entry name" value="Cupin_8"/>
    <property type="match status" value="1"/>
</dbReference>
<name>A0A8H7VL83_9FUNG</name>
<dbReference type="SMART" id="SM00558">
    <property type="entry name" value="JmjC"/>
    <property type="match status" value="1"/>
</dbReference>
<dbReference type="InterPro" id="IPR050910">
    <property type="entry name" value="JMJD6_ArgDemeth/LysHydrox"/>
</dbReference>
<dbReference type="GO" id="GO:0005634">
    <property type="term" value="C:nucleus"/>
    <property type="evidence" value="ECO:0007669"/>
    <property type="project" value="TreeGrafter"/>
</dbReference>
<dbReference type="OrthoDB" id="424465at2759"/>
<dbReference type="GO" id="GO:0045905">
    <property type="term" value="P:positive regulation of translational termination"/>
    <property type="evidence" value="ECO:0007669"/>
    <property type="project" value="TreeGrafter"/>
</dbReference>
<evidence type="ECO:0000313" key="3">
    <source>
        <dbReference type="Proteomes" id="UP000646827"/>
    </source>
</evidence>
<dbReference type="InterPro" id="IPR003347">
    <property type="entry name" value="JmjC_dom"/>
</dbReference>
<dbReference type="PANTHER" id="PTHR12480:SF6">
    <property type="entry name" value="2-OXOGLUTARATE AND IRON-DEPENDENT OXYGENASE JMJD4"/>
    <property type="match status" value="1"/>
</dbReference>
<sequence>MAKNDEENNIKYYKDIPTYQDFLKNHLLLNKPVVFGPALTETWKARQEWVIDNDDIIEYNNNVNNEQQQEERPKMKPRLDYLKDQFGSAIVGVADCIERDFTDQKRSEMTFEEFIKVWPNGRYYLKDWHFVRAFPEYHAYDVPKVFADDWMNEYWLQENKDDYRFVYMGGDGTFTPLHADVYRSYSWSSNICGIKRWTLFPPGEEKYLKDRLGNLVYDLRSIDHVQFPNTEQAKRIIYYQRDGETMFVPSGWYHQVENIGLTISINHNWSNACNLGMTFRSLVSDLDDVEKSIDDLRESMAPIEFGQTCHQLLLAHSGWDCCIFTKMLYCISRRLHDYSEEKEKEQPKVKWQAQQILTILEEWKKRKEIKVLDDYLEQQGLSNLINDIKSLLLPLL</sequence>
<keyword evidence="3" id="KW-1185">Reference proteome</keyword>
<reference evidence="2 3" key="1">
    <citation type="submission" date="2020-12" db="EMBL/GenBank/DDBJ databases">
        <title>Metabolic potential, ecology and presence of endohyphal bacteria is reflected in genomic diversity of Mucoromycotina.</title>
        <authorList>
            <person name="Muszewska A."/>
            <person name="Okrasinska A."/>
            <person name="Steczkiewicz K."/>
            <person name="Drgas O."/>
            <person name="Orlowska M."/>
            <person name="Perlinska-Lenart U."/>
            <person name="Aleksandrzak-Piekarczyk T."/>
            <person name="Szatraj K."/>
            <person name="Zielenkiewicz U."/>
            <person name="Pilsyk S."/>
            <person name="Malc E."/>
            <person name="Mieczkowski P."/>
            <person name="Kruszewska J.S."/>
            <person name="Biernat P."/>
            <person name="Pawlowska J."/>
        </authorList>
    </citation>
    <scope>NUCLEOTIDE SEQUENCE [LARGE SCALE GENOMIC DNA]</scope>
    <source>
        <strain evidence="2 3">CBS 142.35</strain>
    </source>
</reference>
<dbReference type="PROSITE" id="PS51184">
    <property type="entry name" value="JMJC"/>
    <property type="match status" value="1"/>
</dbReference>
<dbReference type="GO" id="GO:0016706">
    <property type="term" value="F:2-oxoglutarate-dependent dioxygenase activity"/>
    <property type="evidence" value="ECO:0007669"/>
    <property type="project" value="TreeGrafter"/>
</dbReference>
<dbReference type="Gene3D" id="2.60.120.650">
    <property type="entry name" value="Cupin"/>
    <property type="match status" value="1"/>
</dbReference>
<evidence type="ECO:0000259" key="1">
    <source>
        <dbReference type="PROSITE" id="PS51184"/>
    </source>
</evidence>
<dbReference type="Proteomes" id="UP000646827">
    <property type="component" value="Unassembled WGS sequence"/>
</dbReference>
<accession>A0A8H7VL83</accession>
<comment type="caution">
    <text evidence="2">The sequence shown here is derived from an EMBL/GenBank/DDBJ whole genome shotgun (WGS) entry which is preliminary data.</text>
</comment>
<dbReference type="EMBL" id="JAEPRB010000135">
    <property type="protein sequence ID" value="KAG2220613.1"/>
    <property type="molecule type" value="Genomic_DNA"/>
</dbReference>